<dbReference type="HOGENOM" id="CLU_090397_0_0_1"/>
<accession>A0A067T8C7</accession>
<dbReference type="EMBL" id="KL142379">
    <property type="protein sequence ID" value="KDR76169.1"/>
    <property type="molecule type" value="Genomic_DNA"/>
</dbReference>
<dbReference type="AlphaFoldDB" id="A0A067T8C7"/>
<name>A0A067T8C7_GALM3</name>
<protein>
    <recommendedName>
        <fullName evidence="1">DUF6570 domain-containing protein</fullName>
    </recommendedName>
</protein>
<dbReference type="Proteomes" id="UP000027222">
    <property type="component" value="Unassembled WGS sequence"/>
</dbReference>
<proteinExistence type="predicted"/>
<dbReference type="InterPro" id="IPR046700">
    <property type="entry name" value="DUF6570"/>
</dbReference>
<dbReference type="Pfam" id="PF20209">
    <property type="entry name" value="DUF6570"/>
    <property type="match status" value="1"/>
</dbReference>
<gene>
    <name evidence="2" type="ORF">GALMADRAFT_67670</name>
</gene>
<evidence type="ECO:0000259" key="1">
    <source>
        <dbReference type="Pfam" id="PF20209"/>
    </source>
</evidence>
<feature type="non-terminal residue" evidence="2">
    <location>
        <position position="176"/>
    </location>
</feature>
<evidence type="ECO:0000313" key="3">
    <source>
        <dbReference type="Proteomes" id="UP000027222"/>
    </source>
</evidence>
<evidence type="ECO:0000313" key="2">
    <source>
        <dbReference type="EMBL" id="KDR76169.1"/>
    </source>
</evidence>
<sequence length="176" mass="19638">MLTNPIPQIYKVLPPPRSELDDVLAFVYMGNTAPTPEDFARTPLLVRRNKVANALNWLKLNHREYEDLEISNENLMTYPEYGVPVAVDFRKTDGDSNKLATEMSLNDNEIEEGSEDGPCPFTVHGLTGEEYSTLSPKAMKAMALRHLQAGGKVLGIGHEGSPLSMYDHPEAYPNMF</sequence>
<dbReference type="STRING" id="685588.A0A067T8C7"/>
<feature type="domain" description="DUF6570" evidence="1">
    <location>
        <begin position="4"/>
        <end position="75"/>
    </location>
</feature>
<keyword evidence="3" id="KW-1185">Reference proteome</keyword>
<dbReference type="OrthoDB" id="3221862at2759"/>
<reference evidence="3" key="1">
    <citation type="journal article" date="2014" name="Proc. Natl. Acad. Sci. U.S.A.">
        <title>Extensive sampling of basidiomycete genomes demonstrates inadequacy of the white-rot/brown-rot paradigm for wood decay fungi.</title>
        <authorList>
            <person name="Riley R."/>
            <person name="Salamov A.A."/>
            <person name="Brown D.W."/>
            <person name="Nagy L.G."/>
            <person name="Floudas D."/>
            <person name="Held B.W."/>
            <person name="Levasseur A."/>
            <person name="Lombard V."/>
            <person name="Morin E."/>
            <person name="Otillar R."/>
            <person name="Lindquist E.A."/>
            <person name="Sun H."/>
            <person name="LaButti K.M."/>
            <person name="Schmutz J."/>
            <person name="Jabbour D."/>
            <person name="Luo H."/>
            <person name="Baker S.E."/>
            <person name="Pisabarro A.G."/>
            <person name="Walton J.D."/>
            <person name="Blanchette R.A."/>
            <person name="Henrissat B."/>
            <person name="Martin F."/>
            <person name="Cullen D."/>
            <person name="Hibbett D.S."/>
            <person name="Grigoriev I.V."/>
        </authorList>
    </citation>
    <scope>NUCLEOTIDE SEQUENCE [LARGE SCALE GENOMIC DNA]</scope>
    <source>
        <strain evidence="3">CBS 339.88</strain>
    </source>
</reference>
<organism evidence="2 3">
    <name type="scientific">Galerina marginata (strain CBS 339.88)</name>
    <dbReference type="NCBI Taxonomy" id="685588"/>
    <lineage>
        <taxon>Eukaryota</taxon>
        <taxon>Fungi</taxon>
        <taxon>Dikarya</taxon>
        <taxon>Basidiomycota</taxon>
        <taxon>Agaricomycotina</taxon>
        <taxon>Agaricomycetes</taxon>
        <taxon>Agaricomycetidae</taxon>
        <taxon>Agaricales</taxon>
        <taxon>Agaricineae</taxon>
        <taxon>Strophariaceae</taxon>
        <taxon>Galerina</taxon>
    </lineage>
</organism>